<reference evidence="7 8" key="1">
    <citation type="submission" date="2018-09" db="EMBL/GenBank/DDBJ databases">
        <title>YIM PH21274 draft genome.</title>
        <authorList>
            <person name="Miao C."/>
        </authorList>
    </citation>
    <scope>NUCLEOTIDE SEQUENCE [LARGE SCALE GENOMIC DNA]</scope>
    <source>
        <strain evidence="7 8">YIM PH 21724</strain>
    </source>
</reference>
<keyword evidence="2 7" id="KW-0808">Transferase</keyword>
<dbReference type="CDD" id="cd02440">
    <property type="entry name" value="AdoMet_MTases"/>
    <property type="match status" value="1"/>
</dbReference>
<evidence type="ECO:0000256" key="1">
    <source>
        <dbReference type="ARBA" id="ARBA00022603"/>
    </source>
</evidence>
<dbReference type="GO" id="GO:0008171">
    <property type="term" value="F:O-methyltransferase activity"/>
    <property type="evidence" value="ECO:0007669"/>
    <property type="project" value="InterPro"/>
</dbReference>
<dbReference type="SUPFAM" id="SSF46785">
    <property type="entry name" value="Winged helix' DNA-binding domain"/>
    <property type="match status" value="1"/>
</dbReference>
<dbReference type="InterPro" id="IPR012967">
    <property type="entry name" value="COMT_dimerisation"/>
</dbReference>
<dbReference type="EMBL" id="QZFU01000018">
    <property type="protein sequence ID" value="RJO75624.1"/>
    <property type="molecule type" value="Genomic_DNA"/>
</dbReference>
<feature type="domain" description="O-methyltransferase C-terminal" evidence="5">
    <location>
        <begin position="173"/>
        <end position="319"/>
    </location>
</feature>
<dbReference type="InterPro" id="IPR001077">
    <property type="entry name" value="COMT_C"/>
</dbReference>
<evidence type="ECO:0000313" key="7">
    <source>
        <dbReference type="EMBL" id="RJO75624.1"/>
    </source>
</evidence>
<feature type="active site" description="Proton acceptor" evidence="4">
    <location>
        <position position="248"/>
    </location>
</feature>
<accession>A0A3A4K8R9</accession>
<sequence length="337" mass="37022">MNLPSRALLSLLFHGEKAVDAVGTALDLGILDAVDSEPTTLGELSERFGLVPMRLYKLLDCLECLGLVTRTASNTLHDTEYRATDGARAAAVDVLGPDSIERDRDSYPWRTLHGNLPAVLAGRHGIPASDFAWPPQTPDQIAGFERSMAAGIAPIAESFRMNTETLWPPGQFRLLDIGGGDGTLAAHLLDHHPDLRVDIYNLPAVAPLVSVTRAACPHSRRLGFVGGDFFADPLPTGYDALAFVRVLHDWPLPEARLLLEKAHRALPPGGRLLICEEFRDPERLARQFFWSYFLIGVDTCTSLLRAATEYHRLLTDLGFHEIRILPGPFDIIVATKP</sequence>
<name>A0A3A4K8R9_9NOCA</name>
<keyword evidence="8" id="KW-1185">Reference proteome</keyword>
<evidence type="ECO:0000313" key="8">
    <source>
        <dbReference type="Proteomes" id="UP000266677"/>
    </source>
</evidence>
<dbReference type="Gene3D" id="3.40.50.150">
    <property type="entry name" value="Vaccinia Virus protein VP39"/>
    <property type="match status" value="1"/>
</dbReference>
<evidence type="ECO:0000256" key="4">
    <source>
        <dbReference type="PIRSR" id="PIRSR005739-1"/>
    </source>
</evidence>
<keyword evidence="1 7" id="KW-0489">Methyltransferase</keyword>
<dbReference type="PANTHER" id="PTHR43712">
    <property type="entry name" value="PUTATIVE (AFU_ORTHOLOGUE AFUA_4G14580)-RELATED"/>
    <property type="match status" value="1"/>
</dbReference>
<proteinExistence type="predicted"/>
<dbReference type="SUPFAM" id="SSF53335">
    <property type="entry name" value="S-adenosyl-L-methionine-dependent methyltransferases"/>
    <property type="match status" value="1"/>
</dbReference>
<organism evidence="7 8">
    <name type="scientific">Nocardia panacis</name>
    <dbReference type="NCBI Taxonomy" id="2340916"/>
    <lineage>
        <taxon>Bacteria</taxon>
        <taxon>Bacillati</taxon>
        <taxon>Actinomycetota</taxon>
        <taxon>Actinomycetes</taxon>
        <taxon>Mycobacteriales</taxon>
        <taxon>Nocardiaceae</taxon>
        <taxon>Nocardia</taxon>
    </lineage>
</organism>
<dbReference type="Gene3D" id="1.10.10.10">
    <property type="entry name" value="Winged helix-like DNA-binding domain superfamily/Winged helix DNA-binding domain"/>
    <property type="match status" value="1"/>
</dbReference>
<dbReference type="GO" id="GO:0032259">
    <property type="term" value="P:methylation"/>
    <property type="evidence" value="ECO:0007669"/>
    <property type="project" value="UniProtKB-KW"/>
</dbReference>
<dbReference type="InterPro" id="IPR029063">
    <property type="entry name" value="SAM-dependent_MTases_sf"/>
</dbReference>
<feature type="domain" description="O-methyltransferase dimerisation" evidence="6">
    <location>
        <begin position="14"/>
        <end position="89"/>
    </location>
</feature>
<dbReference type="InterPro" id="IPR036388">
    <property type="entry name" value="WH-like_DNA-bd_sf"/>
</dbReference>
<gene>
    <name evidence="7" type="ORF">D5S18_14460</name>
</gene>
<protein>
    <submittedName>
        <fullName evidence="7">Methyltransferase domain-containing protein</fullName>
    </submittedName>
</protein>
<evidence type="ECO:0000256" key="2">
    <source>
        <dbReference type="ARBA" id="ARBA00022679"/>
    </source>
</evidence>
<dbReference type="InterPro" id="IPR016461">
    <property type="entry name" value="COMT-like"/>
</dbReference>
<evidence type="ECO:0000256" key="3">
    <source>
        <dbReference type="ARBA" id="ARBA00022691"/>
    </source>
</evidence>
<dbReference type="OrthoDB" id="582216at2"/>
<evidence type="ECO:0000259" key="5">
    <source>
        <dbReference type="Pfam" id="PF00891"/>
    </source>
</evidence>
<dbReference type="Proteomes" id="UP000266677">
    <property type="component" value="Unassembled WGS sequence"/>
</dbReference>
<dbReference type="PANTHER" id="PTHR43712:SF2">
    <property type="entry name" value="O-METHYLTRANSFERASE CICE"/>
    <property type="match status" value="1"/>
</dbReference>
<dbReference type="Pfam" id="PF08100">
    <property type="entry name" value="Dimerisation"/>
    <property type="match status" value="1"/>
</dbReference>
<dbReference type="InterPro" id="IPR036390">
    <property type="entry name" value="WH_DNA-bd_sf"/>
</dbReference>
<dbReference type="GO" id="GO:0046983">
    <property type="term" value="F:protein dimerization activity"/>
    <property type="evidence" value="ECO:0007669"/>
    <property type="project" value="InterPro"/>
</dbReference>
<comment type="caution">
    <text evidence="7">The sequence shown here is derived from an EMBL/GenBank/DDBJ whole genome shotgun (WGS) entry which is preliminary data.</text>
</comment>
<dbReference type="PIRSF" id="PIRSF005739">
    <property type="entry name" value="O-mtase"/>
    <property type="match status" value="1"/>
</dbReference>
<keyword evidence="3" id="KW-0949">S-adenosyl-L-methionine</keyword>
<dbReference type="RefSeq" id="WP_120041190.1">
    <property type="nucleotide sequence ID" value="NZ_QZFU01000018.1"/>
</dbReference>
<dbReference type="AlphaFoldDB" id="A0A3A4K8R9"/>
<dbReference type="Pfam" id="PF00891">
    <property type="entry name" value="Methyltransf_2"/>
    <property type="match status" value="1"/>
</dbReference>
<evidence type="ECO:0000259" key="6">
    <source>
        <dbReference type="Pfam" id="PF08100"/>
    </source>
</evidence>
<dbReference type="PROSITE" id="PS51683">
    <property type="entry name" value="SAM_OMT_II"/>
    <property type="match status" value="1"/>
</dbReference>